<proteinExistence type="predicted"/>
<evidence type="ECO:0000313" key="2">
    <source>
        <dbReference type="Proteomes" id="UP000295164"/>
    </source>
</evidence>
<reference evidence="1 2" key="1">
    <citation type="submission" date="2019-03" db="EMBL/GenBank/DDBJ databases">
        <authorList>
            <person name="Kim M.K.M."/>
        </authorList>
    </citation>
    <scope>NUCLEOTIDE SEQUENCE [LARGE SCALE GENOMIC DNA]</scope>
    <source>
        <strain evidence="1 2">17J68-15</strain>
    </source>
</reference>
<dbReference type="NCBIfam" id="TIGR04256">
    <property type="entry name" value="GxxExxY"/>
    <property type="match status" value="1"/>
</dbReference>
<accession>A0A4R4DUB0</accession>
<keyword evidence="2" id="KW-1185">Reference proteome</keyword>
<dbReference type="AlphaFoldDB" id="A0A4R4DUB0"/>
<organism evidence="1 2">
    <name type="scientific">Flaviaesturariibacter aridisoli</name>
    <dbReference type="NCBI Taxonomy" id="2545761"/>
    <lineage>
        <taxon>Bacteria</taxon>
        <taxon>Pseudomonadati</taxon>
        <taxon>Bacteroidota</taxon>
        <taxon>Chitinophagia</taxon>
        <taxon>Chitinophagales</taxon>
        <taxon>Chitinophagaceae</taxon>
        <taxon>Flaviaestuariibacter</taxon>
    </lineage>
</organism>
<dbReference type="Pfam" id="PF13366">
    <property type="entry name" value="PDDEXK_3"/>
    <property type="match status" value="1"/>
</dbReference>
<protein>
    <submittedName>
        <fullName evidence="1">GxxExxY protein</fullName>
    </submittedName>
</protein>
<gene>
    <name evidence="1" type="ORF">E0486_17150</name>
</gene>
<name>A0A4R4DUB0_9BACT</name>
<dbReference type="InterPro" id="IPR026350">
    <property type="entry name" value="GxxExxY"/>
</dbReference>
<comment type="caution">
    <text evidence="1">The sequence shown here is derived from an EMBL/GenBank/DDBJ whole genome shotgun (WGS) entry which is preliminary data.</text>
</comment>
<dbReference type="Proteomes" id="UP000295164">
    <property type="component" value="Unassembled WGS sequence"/>
</dbReference>
<sequence>MTAQELNRIGTEIVDAAIKVHRALGPGLLESAYKFCMKVELQSRGLRVELDVPLQLRYLGQDVGKSYELDMLVEGAIIIECKSVELMKPLYAAQTLTYLKLFPCPLGYLINFNVERVKDGLRRLVWNFPR</sequence>
<dbReference type="RefSeq" id="WP_131854053.1">
    <property type="nucleotide sequence ID" value="NZ_SKFH01000048.1"/>
</dbReference>
<dbReference type="OrthoDB" id="1119698at2"/>
<evidence type="ECO:0000313" key="1">
    <source>
        <dbReference type="EMBL" id="TCZ65757.1"/>
    </source>
</evidence>
<dbReference type="EMBL" id="SKFH01000048">
    <property type="protein sequence ID" value="TCZ65757.1"/>
    <property type="molecule type" value="Genomic_DNA"/>
</dbReference>